<reference evidence="7 8" key="1">
    <citation type="submission" date="2024-09" db="EMBL/GenBank/DDBJ databases">
        <authorList>
            <person name="Sun Q."/>
            <person name="Mori K."/>
        </authorList>
    </citation>
    <scope>NUCLEOTIDE SEQUENCE [LARGE SCALE GENOMIC DNA]</scope>
    <source>
        <strain evidence="7 8">JCM 13503</strain>
    </source>
</reference>
<feature type="transmembrane region" description="Helical" evidence="6">
    <location>
        <begin position="174"/>
        <end position="195"/>
    </location>
</feature>
<protein>
    <submittedName>
        <fullName evidence="7">Oligosaccharide flippase family protein</fullName>
    </submittedName>
</protein>
<feature type="transmembrane region" description="Helical" evidence="6">
    <location>
        <begin position="227"/>
        <end position="251"/>
    </location>
</feature>
<dbReference type="Proteomes" id="UP001589733">
    <property type="component" value="Unassembled WGS sequence"/>
</dbReference>
<comment type="subcellular location">
    <subcellularLocation>
        <location evidence="1">Cell membrane</location>
        <topology evidence="1">Multi-pass membrane protein</topology>
    </subcellularLocation>
</comment>
<keyword evidence="8" id="KW-1185">Reference proteome</keyword>
<dbReference type="PANTHER" id="PTHR30250">
    <property type="entry name" value="PST FAMILY PREDICTED COLANIC ACID TRANSPORTER"/>
    <property type="match status" value="1"/>
</dbReference>
<evidence type="ECO:0000256" key="6">
    <source>
        <dbReference type="SAM" id="Phobius"/>
    </source>
</evidence>
<dbReference type="Pfam" id="PF01943">
    <property type="entry name" value="Polysacc_synt"/>
    <property type="match status" value="1"/>
</dbReference>
<feature type="transmembrane region" description="Helical" evidence="6">
    <location>
        <begin position="334"/>
        <end position="351"/>
    </location>
</feature>
<sequence>MNWQAGLKNPLLRNAGSLYIIRIFSLILPLISLPILTLRMSQVDFGHVLFTQSLTSWLLIILDFGFIYTATRAIATSRGDMGKVISTIMGSKLILLIVYFLFSALCYMALPQLKQNPLIACGFLFSVAFQGFTPIWYFQGIEKMYIYATIDFLGRLSLLILTVVFVTGPAAADLYALINAVVSLSILLITCRTMYSTQKVEVVDFKSSLLFIRSSFPMFLTRVGSSIYTFAPTIFAGLILGPHAVAIYGGADRLYRAASSFISPVSDAIFPRVSALAHSDPVRYRVWIQRSFLLLMSVSMLIFLGIEVIAPTIVRLVLGNQYSLSSDVLRTLALSIPAIGLGTFLGVNFLIPEGRDRVFTIIVVFSGFLGLSLIYFIPSIYGFAISVVATEWLVAILCLVFSIRSIKLRLSYGGKSQ</sequence>
<feature type="transmembrane region" description="Helical" evidence="6">
    <location>
        <begin position="88"/>
        <end position="110"/>
    </location>
</feature>
<evidence type="ECO:0000256" key="3">
    <source>
        <dbReference type="ARBA" id="ARBA00022692"/>
    </source>
</evidence>
<dbReference type="RefSeq" id="WP_380017221.1">
    <property type="nucleotide sequence ID" value="NZ_JBHLYR010000086.1"/>
</dbReference>
<organism evidence="7 8">
    <name type="scientific">Deinococcus oregonensis</name>
    <dbReference type="NCBI Taxonomy" id="1805970"/>
    <lineage>
        <taxon>Bacteria</taxon>
        <taxon>Thermotogati</taxon>
        <taxon>Deinococcota</taxon>
        <taxon>Deinococci</taxon>
        <taxon>Deinococcales</taxon>
        <taxon>Deinococcaceae</taxon>
        <taxon>Deinococcus</taxon>
    </lineage>
</organism>
<name>A0ABV6B7Y0_9DEIO</name>
<feature type="transmembrane region" description="Helical" evidence="6">
    <location>
        <begin position="48"/>
        <end position="68"/>
    </location>
</feature>
<feature type="transmembrane region" description="Helical" evidence="6">
    <location>
        <begin position="117"/>
        <end position="138"/>
    </location>
</feature>
<evidence type="ECO:0000313" key="8">
    <source>
        <dbReference type="Proteomes" id="UP001589733"/>
    </source>
</evidence>
<dbReference type="InterPro" id="IPR002797">
    <property type="entry name" value="Polysacc_synth"/>
</dbReference>
<accession>A0ABV6B7Y0</accession>
<keyword evidence="3 6" id="KW-0812">Transmembrane</keyword>
<dbReference type="InterPro" id="IPR050833">
    <property type="entry name" value="Poly_Biosynth_Transport"/>
</dbReference>
<evidence type="ECO:0000256" key="4">
    <source>
        <dbReference type="ARBA" id="ARBA00022989"/>
    </source>
</evidence>
<feature type="transmembrane region" description="Helical" evidence="6">
    <location>
        <begin position="144"/>
        <end position="167"/>
    </location>
</feature>
<evidence type="ECO:0000256" key="1">
    <source>
        <dbReference type="ARBA" id="ARBA00004651"/>
    </source>
</evidence>
<feature type="transmembrane region" description="Helical" evidence="6">
    <location>
        <begin position="16"/>
        <end position="36"/>
    </location>
</feature>
<keyword evidence="4 6" id="KW-1133">Transmembrane helix</keyword>
<dbReference type="EMBL" id="JBHLYR010000086">
    <property type="protein sequence ID" value="MFB9995362.1"/>
    <property type="molecule type" value="Genomic_DNA"/>
</dbReference>
<feature type="transmembrane region" description="Helical" evidence="6">
    <location>
        <begin position="292"/>
        <end position="314"/>
    </location>
</feature>
<evidence type="ECO:0000313" key="7">
    <source>
        <dbReference type="EMBL" id="MFB9995362.1"/>
    </source>
</evidence>
<proteinExistence type="predicted"/>
<keyword evidence="5 6" id="KW-0472">Membrane</keyword>
<comment type="caution">
    <text evidence="7">The sequence shown here is derived from an EMBL/GenBank/DDBJ whole genome shotgun (WGS) entry which is preliminary data.</text>
</comment>
<dbReference type="PANTHER" id="PTHR30250:SF11">
    <property type="entry name" value="O-ANTIGEN TRANSPORTER-RELATED"/>
    <property type="match status" value="1"/>
</dbReference>
<keyword evidence="2" id="KW-1003">Cell membrane</keyword>
<gene>
    <name evidence="7" type="ORF">ACFFLM_25810</name>
</gene>
<feature type="transmembrane region" description="Helical" evidence="6">
    <location>
        <begin position="383"/>
        <end position="403"/>
    </location>
</feature>
<feature type="transmembrane region" description="Helical" evidence="6">
    <location>
        <begin position="358"/>
        <end position="377"/>
    </location>
</feature>
<evidence type="ECO:0000256" key="2">
    <source>
        <dbReference type="ARBA" id="ARBA00022475"/>
    </source>
</evidence>
<evidence type="ECO:0000256" key="5">
    <source>
        <dbReference type="ARBA" id="ARBA00023136"/>
    </source>
</evidence>